<keyword evidence="3" id="KW-1185">Reference proteome</keyword>
<evidence type="ECO:0000256" key="1">
    <source>
        <dbReference type="SAM" id="Phobius"/>
    </source>
</evidence>
<sequence length="101" mass="11432">MRKQWNALLLSIGLFLGFLRKQLINWPTSIRTPLRAGLMVICTAFAAKLYSLFRELPHGWDQALLDNIGDPRAIVISGYLAMIFAMATGYSYVADKLRRSL</sequence>
<protein>
    <submittedName>
        <fullName evidence="2">Uncharacterized protein</fullName>
    </submittedName>
</protein>
<accession>A0AAW3ZRN8</accession>
<keyword evidence="1" id="KW-0472">Membrane</keyword>
<dbReference type="EMBL" id="JACYTR010000094">
    <property type="protein sequence ID" value="MBD8528200.1"/>
    <property type="molecule type" value="Genomic_DNA"/>
</dbReference>
<dbReference type="AlphaFoldDB" id="A0AAW3ZRN8"/>
<dbReference type="RefSeq" id="WP_192031617.1">
    <property type="nucleotide sequence ID" value="NZ_JACYTR010000094.1"/>
</dbReference>
<dbReference type="Proteomes" id="UP000613768">
    <property type="component" value="Unassembled WGS sequence"/>
</dbReference>
<comment type="caution">
    <text evidence="2">The sequence shown here is derived from an EMBL/GenBank/DDBJ whole genome shotgun (WGS) entry which is preliminary data.</text>
</comment>
<reference evidence="2 3" key="1">
    <citation type="submission" date="2020-09" db="EMBL/GenBank/DDBJ databases">
        <title>Pseudoxanthomonas sp. CAU 1598 isolated from sand of Yaerae Beach.</title>
        <authorList>
            <person name="Kim W."/>
        </authorList>
    </citation>
    <scope>NUCLEOTIDE SEQUENCE [LARGE SCALE GENOMIC DNA]</scope>
    <source>
        <strain evidence="2 3">CAU 1598</strain>
    </source>
</reference>
<keyword evidence="1" id="KW-0812">Transmembrane</keyword>
<feature type="transmembrane region" description="Helical" evidence="1">
    <location>
        <begin position="73"/>
        <end position="93"/>
    </location>
</feature>
<organism evidence="2 3">
    <name type="scientific">Pseudomarimonas arenosa</name>
    <dbReference type="NCBI Taxonomy" id="2774145"/>
    <lineage>
        <taxon>Bacteria</taxon>
        <taxon>Pseudomonadati</taxon>
        <taxon>Pseudomonadota</taxon>
        <taxon>Gammaproteobacteria</taxon>
        <taxon>Lysobacterales</taxon>
        <taxon>Lysobacteraceae</taxon>
        <taxon>Pseudomarimonas</taxon>
    </lineage>
</organism>
<evidence type="ECO:0000313" key="3">
    <source>
        <dbReference type="Proteomes" id="UP000613768"/>
    </source>
</evidence>
<gene>
    <name evidence="2" type="ORF">IFO71_20830</name>
</gene>
<name>A0AAW3ZRN8_9GAMM</name>
<proteinExistence type="predicted"/>
<evidence type="ECO:0000313" key="2">
    <source>
        <dbReference type="EMBL" id="MBD8528200.1"/>
    </source>
</evidence>
<keyword evidence="1" id="KW-1133">Transmembrane helix</keyword>